<dbReference type="AlphaFoldDB" id="A0A5B8C4S1"/>
<dbReference type="PANTHER" id="PTHR43384:SF13">
    <property type="entry name" value="SLR0110 PROTEIN"/>
    <property type="match status" value="1"/>
</dbReference>
<dbReference type="GO" id="GO:0016887">
    <property type="term" value="F:ATP hydrolysis activity"/>
    <property type="evidence" value="ECO:0007669"/>
    <property type="project" value="TreeGrafter"/>
</dbReference>
<reference evidence="2 3" key="1">
    <citation type="submission" date="2019-05" db="EMBL/GenBank/DDBJ databases">
        <title>Georgenia *** sp. nov., and Georgenia *** sp. nov., isolated from the intestinal contents of plateau pika (Ochotona curzoniae) in the Qinghai-Tibet plateau of China.</title>
        <authorList>
            <person name="Tian Z."/>
        </authorList>
    </citation>
    <scope>NUCLEOTIDE SEQUENCE [LARGE SCALE GENOMIC DNA]</scope>
    <source>
        <strain evidence="2 3">Z443</strain>
    </source>
</reference>
<dbReference type="Gene3D" id="3.40.50.300">
    <property type="entry name" value="P-loop containing nucleotide triphosphate hydrolases"/>
    <property type="match status" value="1"/>
</dbReference>
<dbReference type="Proteomes" id="UP000314616">
    <property type="component" value="Chromosome"/>
</dbReference>
<protein>
    <submittedName>
        <fullName evidence="2">MinD/ParA family protein</fullName>
    </submittedName>
</protein>
<dbReference type="SUPFAM" id="SSF52172">
    <property type="entry name" value="CheY-like"/>
    <property type="match status" value="1"/>
</dbReference>
<organism evidence="2 3">
    <name type="scientific">Georgenia yuyongxinii</name>
    <dbReference type="NCBI Taxonomy" id="2589797"/>
    <lineage>
        <taxon>Bacteria</taxon>
        <taxon>Bacillati</taxon>
        <taxon>Actinomycetota</taxon>
        <taxon>Actinomycetes</taxon>
        <taxon>Micrococcales</taxon>
        <taxon>Bogoriellaceae</taxon>
        <taxon>Georgenia</taxon>
    </lineage>
</organism>
<evidence type="ECO:0000259" key="1">
    <source>
        <dbReference type="Pfam" id="PF01656"/>
    </source>
</evidence>
<dbReference type="Pfam" id="PF01656">
    <property type="entry name" value="CbiA"/>
    <property type="match status" value="1"/>
</dbReference>
<dbReference type="EMBL" id="CP040915">
    <property type="protein sequence ID" value="QDC25769.1"/>
    <property type="molecule type" value="Genomic_DNA"/>
</dbReference>
<dbReference type="GO" id="GO:0009898">
    <property type="term" value="C:cytoplasmic side of plasma membrane"/>
    <property type="evidence" value="ECO:0007669"/>
    <property type="project" value="TreeGrafter"/>
</dbReference>
<sequence>MSILLASASADLTDRVHQATGGRLVVLSGPAPAEPGPLLAQPGGPPDIVLLDTRLGTEQCLELAAGLGHQSPGTSVVLLSADAPRIGLLALRAGACDVVDPDADVAELTQAIDRAWQLARARRPLPTAPAAAAIAAVGAGPAAPPDGGRVISVLSPKGGVGKTTVATNLAVGLARAGHATVLVDLDVQFGDVASALNLSPEYSLSDVVRSGAGRDAMALKTLLARHETGLFVLCAPESPAAADDITGADVDGLLRVLASQFSYVVVDTAPGLSEHTLAAADQTTDPVLLTSMDVPGVRGLRKELDTLTQLGMFLDARHVVLNFTEPRGGLSVGDIEATIGTGVDVRLPRSEAVQASVNEGVPLLQSGRRDPMTSQLHRLVDLFTPVPTLVAEPGRRRARHRGVRVGSR</sequence>
<dbReference type="GO" id="GO:0005524">
    <property type="term" value="F:ATP binding"/>
    <property type="evidence" value="ECO:0007669"/>
    <property type="project" value="TreeGrafter"/>
</dbReference>
<dbReference type="PANTHER" id="PTHR43384">
    <property type="entry name" value="SEPTUM SITE-DETERMINING PROTEIN MIND HOMOLOG, CHLOROPLASTIC-RELATED"/>
    <property type="match status" value="1"/>
</dbReference>
<name>A0A5B8C4S1_9MICO</name>
<dbReference type="GO" id="GO:0005829">
    <property type="term" value="C:cytosol"/>
    <property type="evidence" value="ECO:0007669"/>
    <property type="project" value="TreeGrafter"/>
</dbReference>
<dbReference type="InterPro" id="IPR050625">
    <property type="entry name" value="ParA/MinD_ATPase"/>
</dbReference>
<dbReference type="KEGG" id="gyu:FE374_15145"/>
<dbReference type="Gene3D" id="3.40.50.2300">
    <property type="match status" value="1"/>
</dbReference>
<proteinExistence type="predicted"/>
<gene>
    <name evidence="2" type="ORF">FE374_15145</name>
</gene>
<dbReference type="RefSeq" id="WP_139930018.1">
    <property type="nucleotide sequence ID" value="NZ_CP040915.1"/>
</dbReference>
<evidence type="ECO:0000313" key="2">
    <source>
        <dbReference type="EMBL" id="QDC25769.1"/>
    </source>
</evidence>
<dbReference type="SUPFAM" id="SSF52540">
    <property type="entry name" value="P-loop containing nucleoside triphosphate hydrolases"/>
    <property type="match status" value="1"/>
</dbReference>
<dbReference type="InterPro" id="IPR002586">
    <property type="entry name" value="CobQ/CobB/MinD/ParA_Nub-bd_dom"/>
</dbReference>
<dbReference type="GO" id="GO:0051782">
    <property type="term" value="P:negative regulation of cell division"/>
    <property type="evidence" value="ECO:0007669"/>
    <property type="project" value="TreeGrafter"/>
</dbReference>
<dbReference type="OrthoDB" id="3448281at2"/>
<accession>A0A5B8C4S1</accession>
<evidence type="ECO:0000313" key="3">
    <source>
        <dbReference type="Proteomes" id="UP000314616"/>
    </source>
</evidence>
<dbReference type="InterPro" id="IPR011006">
    <property type="entry name" value="CheY-like_superfamily"/>
</dbReference>
<feature type="domain" description="CobQ/CobB/MinD/ParA nucleotide binding" evidence="1">
    <location>
        <begin position="151"/>
        <end position="362"/>
    </location>
</feature>
<dbReference type="InterPro" id="IPR027417">
    <property type="entry name" value="P-loop_NTPase"/>
</dbReference>